<protein>
    <submittedName>
        <fullName evidence="2">Uncharacterized protein</fullName>
    </submittedName>
</protein>
<name>A0A8W8LAV5_MAGGI</name>
<feature type="coiled-coil region" evidence="1">
    <location>
        <begin position="109"/>
        <end position="178"/>
    </location>
</feature>
<keyword evidence="3" id="KW-1185">Reference proteome</keyword>
<dbReference type="EnsemblMetazoa" id="G26727.1">
    <property type="protein sequence ID" value="G26727.1:cds"/>
    <property type="gene ID" value="G26727"/>
</dbReference>
<organism evidence="2 3">
    <name type="scientific">Magallana gigas</name>
    <name type="common">Pacific oyster</name>
    <name type="synonym">Crassostrea gigas</name>
    <dbReference type="NCBI Taxonomy" id="29159"/>
    <lineage>
        <taxon>Eukaryota</taxon>
        <taxon>Metazoa</taxon>
        <taxon>Spiralia</taxon>
        <taxon>Lophotrochozoa</taxon>
        <taxon>Mollusca</taxon>
        <taxon>Bivalvia</taxon>
        <taxon>Autobranchia</taxon>
        <taxon>Pteriomorphia</taxon>
        <taxon>Ostreida</taxon>
        <taxon>Ostreoidea</taxon>
        <taxon>Ostreidae</taxon>
        <taxon>Magallana</taxon>
    </lineage>
</organism>
<dbReference type="Proteomes" id="UP000005408">
    <property type="component" value="Unassembled WGS sequence"/>
</dbReference>
<proteinExistence type="predicted"/>
<evidence type="ECO:0000256" key="1">
    <source>
        <dbReference type="SAM" id="Coils"/>
    </source>
</evidence>
<accession>A0A8W8LAV5</accession>
<evidence type="ECO:0000313" key="2">
    <source>
        <dbReference type="EnsemblMetazoa" id="G26727.1:cds"/>
    </source>
</evidence>
<reference evidence="2" key="1">
    <citation type="submission" date="2022-08" db="UniProtKB">
        <authorList>
            <consortium name="EnsemblMetazoa"/>
        </authorList>
    </citation>
    <scope>IDENTIFICATION</scope>
    <source>
        <strain evidence="2">05x7-T-G4-1.051#20</strain>
    </source>
</reference>
<dbReference type="AlphaFoldDB" id="A0A8W8LAV5"/>
<sequence>MQILPARNSTSPITSPLYIVCDISPHHFSSWGSYNNYVHILTTYDDFSTNSCKCPPNHAFIITAVTTSTPLTTRTPDSTHRTKYLHPTSTCYIPATLCETNIYLLQRDIEEKRKVKNTLERDIEEKRKEKENLNREVLATRKEKDDLEQEIGLLKMDIRKILKEKSSLEEKVEALKTLTCRQPEKSMPFSTPSTLSEGSKLHPAFVTAYTPEEKVITSAVVEYTIRRVYMGALEEDKLTYCKTPLKINSELGRLANYKLDFLLNFSIRF</sequence>
<keyword evidence="1" id="KW-0175">Coiled coil</keyword>
<evidence type="ECO:0000313" key="3">
    <source>
        <dbReference type="Proteomes" id="UP000005408"/>
    </source>
</evidence>